<dbReference type="RefSeq" id="WP_034095250.1">
    <property type="nucleotide sequence ID" value="NZ_CAUQUF010000024.1"/>
</dbReference>
<comment type="caution">
    <text evidence="1">The sequence shown here is derived from an EMBL/GenBank/DDBJ whole genome shotgun (WGS) entry which is preliminary data.</text>
</comment>
<organism evidence="1 2">
    <name type="scientific">Pseudomonas rhodesiae</name>
    <dbReference type="NCBI Taxonomy" id="76760"/>
    <lineage>
        <taxon>Bacteria</taxon>
        <taxon>Pseudomonadati</taxon>
        <taxon>Pseudomonadota</taxon>
        <taxon>Gammaproteobacteria</taxon>
        <taxon>Pseudomonadales</taxon>
        <taxon>Pseudomonadaceae</taxon>
        <taxon>Pseudomonas</taxon>
    </lineage>
</organism>
<dbReference type="Proteomes" id="UP000645865">
    <property type="component" value="Unassembled WGS sequence"/>
</dbReference>
<evidence type="ECO:0000313" key="2">
    <source>
        <dbReference type="Proteomes" id="UP000645865"/>
    </source>
</evidence>
<dbReference type="EMBL" id="JAEILH010000005">
    <property type="protein sequence ID" value="MBI6622530.1"/>
    <property type="molecule type" value="Genomic_DNA"/>
</dbReference>
<sequence length="223" mass="24296">MILHSSVSRQGIHRAENRDACGSARNADSYLYVIADGTSKPGSGELARALSHHLLDTFSHSATAVSACKDKALALTLTSLNRVHSNLCPDFPFAAASYLALLVVGQTAISIHAGDCCLGYLGKGQQLNWISPPHCGPNWKGDLSHSLIANSPARKTLLNCMSYRRRHEPHIQSLQIIKDTTWIMATDGFWAELSVQNQLRAIAQQTLNGCSTHDDTTFMLLRS</sequence>
<proteinExistence type="predicted"/>
<name>A0A8I1E078_9PSED</name>
<evidence type="ECO:0000313" key="1">
    <source>
        <dbReference type="EMBL" id="MBI6622530.1"/>
    </source>
</evidence>
<accession>A0A8I1E078</accession>
<gene>
    <name evidence="1" type="ORF">YA0853_02480</name>
</gene>
<dbReference type="SUPFAM" id="SSF81606">
    <property type="entry name" value="PP2C-like"/>
    <property type="match status" value="1"/>
</dbReference>
<dbReference type="AlphaFoldDB" id="A0A8I1E078"/>
<reference evidence="1" key="1">
    <citation type="submission" date="2020-12" db="EMBL/GenBank/DDBJ databases">
        <title>Comparative genomic insights into the epidemiology and virulence of plant pathogenic Pseudomonads from Turkey.</title>
        <authorList>
            <person name="Dillon M."/>
            <person name="Ruiz-Bedoya T."/>
            <person name="Bendalovic-Torma C."/>
            <person name="Guttman K.M."/>
            <person name="Kwak H."/>
            <person name="Middleton M.A."/>
            <person name="Wang P.W."/>
            <person name="Horuz S."/>
            <person name="Aysan Y."/>
            <person name="Guttman D.S."/>
        </authorList>
    </citation>
    <scope>NUCLEOTIDE SEQUENCE</scope>
    <source>
        <strain evidence="1">S5_IA_3a</strain>
    </source>
</reference>
<dbReference type="Gene3D" id="3.60.40.10">
    <property type="entry name" value="PPM-type phosphatase domain"/>
    <property type="match status" value="1"/>
</dbReference>
<protein>
    <submittedName>
        <fullName evidence="1">Protein phosphatase 2C family protein</fullName>
    </submittedName>
</protein>
<dbReference type="InterPro" id="IPR036457">
    <property type="entry name" value="PPM-type-like_dom_sf"/>
</dbReference>